<organism evidence="3 4">
    <name type="scientific">Candidatus Protofrankia californiensis</name>
    <dbReference type="NCBI Taxonomy" id="1839754"/>
    <lineage>
        <taxon>Bacteria</taxon>
        <taxon>Bacillati</taxon>
        <taxon>Actinomycetota</taxon>
        <taxon>Actinomycetes</taxon>
        <taxon>Frankiales</taxon>
        <taxon>Frankiaceae</taxon>
        <taxon>Protofrankia</taxon>
    </lineage>
</organism>
<dbReference type="InterPro" id="IPR050237">
    <property type="entry name" value="ATP-dep_AMP-bd_enzyme"/>
</dbReference>
<name>A0A1C3NZ31_9ACTN</name>
<evidence type="ECO:0000313" key="4">
    <source>
        <dbReference type="Proteomes" id="UP000199013"/>
    </source>
</evidence>
<dbReference type="PANTHER" id="PTHR43767:SF7">
    <property type="entry name" value="MEDIUM_LONG-CHAIN-FATTY-ACID--COA LIGASE FADD8"/>
    <property type="match status" value="1"/>
</dbReference>
<dbReference type="Proteomes" id="UP000199013">
    <property type="component" value="Unassembled WGS sequence"/>
</dbReference>
<dbReference type="InterPro" id="IPR042099">
    <property type="entry name" value="ANL_N_sf"/>
</dbReference>
<feature type="domain" description="AMP-binding enzyme C-terminal" evidence="2">
    <location>
        <begin position="429"/>
        <end position="503"/>
    </location>
</feature>
<sequence length="522" mass="56579">MLGRSVGSILDQIAQNHGPREAVVAGDRRYTYQEYFERLRKTGRGLRSLGLEAGDRVAIICSDRLEVIDVYYGAMWANLVTVPLNPRLPEDDHAYILQSSGATALLYDGSVAERIAALAQRVDGLQLIAAEPDAMLDGAVLLSDLTAVVSGDFGAPQADLESPVLLAHTGGTTGRPKGVTHTHSTLLAALYSYAFECGFEQDERCFHVTPLAHAAGFMFLPVWLKGGANYLTGGFDPPSLLAAIERERLTASFLIPTMIYMLLNTSGISNHDLSSLRTVTYGGAPISMERLIEATKVMGPAFVQVYGQAEAPGQITVLRREDHVRALAEGDGAMLRSCGSPVLIGEVMMADDDLNPVPDGEVGEICIRGPHVMKGYWNNPEETAISLRDGWLCTGDNGRFDPVRGVYTIVDRKKDMIISGGYNVYPAMVERVLFAHPAVANVAVIGVPHEKWGEAVKAVVVKRADVDVTEAQLIEFAREAAGKWSAPGSVDFVNVMPLTPSNKVDKRTLRAPYWEGRDRAVN</sequence>
<dbReference type="Gene3D" id="3.30.300.30">
    <property type="match status" value="1"/>
</dbReference>
<accession>A0A1C3NZ31</accession>
<dbReference type="Pfam" id="PF13193">
    <property type="entry name" value="AMP-binding_C"/>
    <property type="match status" value="1"/>
</dbReference>
<protein>
    <submittedName>
        <fullName evidence="3">Long-chain-fatty-acid-CoA ligase</fullName>
        <ecNumber evidence="3">6.2.1.3</ecNumber>
    </submittedName>
</protein>
<proteinExistence type="predicted"/>
<dbReference type="InterPro" id="IPR045851">
    <property type="entry name" value="AMP-bd_C_sf"/>
</dbReference>
<dbReference type="PROSITE" id="PS00455">
    <property type="entry name" value="AMP_BINDING"/>
    <property type="match status" value="1"/>
</dbReference>
<dbReference type="Pfam" id="PF00501">
    <property type="entry name" value="AMP-binding"/>
    <property type="match status" value="1"/>
</dbReference>
<dbReference type="AlphaFoldDB" id="A0A1C3NZ31"/>
<evidence type="ECO:0000259" key="1">
    <source>
        <dbReference type="Pfam" id="PF00501"/>
    </source>
</evidence>
<reference evidence="4" key="1">
    <citation type="submission" date="2016-02" db="EMBL/GenBank/DDBJ databases">
        <authorList>
            <person name="Wibberg D."/>
        </authorList>
    </citation>
    <scope>NUCLEOTIDE SEQUENCE [LARGE SCALE GENOMIC DNA]</scope>
</reference>
<dbReference type="Gene3D" id="3.40.50.12780">
    <property type="entry name" value="N-terminal domain of ligase-like"/>
    <property type="match status" value="1"/>
</dbReference>
<keyword evidence="3" id="KW-0436">Ligase</keyword>
<feature type="domain" description="AMP-dependent synthetase/ligase" evidence="1">
    <location>
        <begin position="11"/>
        <end position="377"/>
    </location>
</feature>
<dbReference type="PANTHER" id="PTHR43767">
    <property type="entry name" value="LONG-CHAIN-FATTY-ACID--COA LIGASE"/>
    <property type="match status" value="1"/>
</dbReference>
<dbReference type="InterPro" id="IPR025110">
    <property type="entry name" value="AMP-bd_C"/>
</dbReference>
<dbReference type="InterPro" id="IPR000873">
    <property type="entry name" value="AMP-dep_synth/lig_dom"/>
</dbReference>
<dbReference type="GO" id="GO:0004467">
    <property type="term" value="F:long-chain fatty acid-CoA ligase activity"/>
    <property type="evidence" value="ECO:0007669"/>
    <property type="project" value="UniProtKB-EC"/>
</dbReference>
<dbReference type="SUPFAM" id="SSF56801">
    <property type="entry name" value="Acetyl-CoA synthetase-like"/>
    <property type="match status" value="1"/>
</dbReference>
<gene>
    <name evidence="3" type="ORF">FDG2_3146</name>
</gene>
<dbReference type="InterPro" id="IPR020845">
    <property type="entry name" value="AMP-binding_CS"/>
</dbReference>
<evidence type="ECO:0000313" key="3">
    <source>
        <dbReference type="EMBL" id="SBW22801.1"/>
    </source>
</evidence>
<keyword evidence="4" id="KW-1185">Reference proteome</keyword>
<dbReference type="EMBL" id="FLUV01001324">
    <property type="protein sequence ID" value="SBW22801.1"/>
    <property type="molecule type" value="Genomic_DNA"/>
</dbReference>
<evidence type="ECO:0000259" key="2">
    <source>
        <dbReference type="Pfam" id="PF13193"/>
    </source>
</evidence>
<dbReference type="EC" id="6.2.1.3" evidence="3"/>